<proteinExistence type="predicted"/>
<evidence type="ECO:0000256" key="7">
    <source>
        <dbReference type="ARBA" id="ARBA00023242"/>
    </source>
</evidence>
<dbReference type="Gene3D" id="3.30.40.10">
    <property type="entry name" value="Zinc/RING finger domain, C3HC4 (zinc finger)"/>
    <property type="match status" value="2"/>
</dbReference>
<dbReference type="EnsemblMetazoa" id="HelroT190506">
    <property type="protein sequence ID" value="HelroP190506"/>
    <property type="gene ID" value="HelroG190506"/>
</dbReference>
<dbReference type="Pfam" id="PF00400">
    <property type="entry name" value="WD40"/>
    <property type="match status" value="3"/>
</dbReference>
<dbReference type="OMA" id="VWNMENV"/>
<evidence type="ECO:0000256" key="4">
    <source>
        <dbReference type="ARBA" id="ARBA00022737"/>
    </source>
</evidence>
<dbReference type="HOGENOM" id="CLU_026971_0_0_1"/>
<gene>
    <name evidence="12" type="primary">20211617</name>
    <name evidence="11" type="ORF">HELRODRAFT_190506</name>
</gene>
<keyword evidence="4" id="KW-0677">Repeat</keyword>
<comment type="subcellular location">
    <subcellularLocation>
        <location evidence="1">Nucleus</location>
    </subcellularLocation>
</comment>
<dbReference type="PROSITE" id="PS50294">
    <property type="entry name" value="WD_REPEATS_REGION"/>
    <property type="match status" value="1"/>
</dbReference>
<reference evidence="12" key="3">
    <citation type="submission" date="2015-06" db="UniProtKB">
        <authorList>
            <consortium name="EnsemblMetazoa"/>
        </authorList>
    </citation>
    <scope>IDENTIFICATION</scope>
</reference>
<dbReference type="InterPro" id="IPR013083">
    <property type="entry name" value="Znf_RING/FYVE/PHD"/>
</dbReference>
<dbReference type="InterPro" id="IPR015943">
    <property type="entry name" value="WD40/YVTN_repeat-like_dom_sf"/>
</dbReference>
<keyword evidence="6" id="KW-0862">Zinc</keyword>
<name>T1FS20_HELRO</name>
<dbReference type="eggNOG" id="KOG0274">
    <property type="taxonomic scope" value="Eukaryota"/>
</dbReference>
<reference evidence="11 13" key="2">
    <citation type="journal article" date="2013" name="Nature">
        <title>Insights into bilaterian evolution from three spiralian genomes.</title>
        <authorList>
            <person name="Simakov O."/>
            <person name="Marletaz F."/>
            <person name="Cho S.J."/>
            <person name="Edsinger-Gonzales E."/>
            <person name="Havlak P."/>
            <person name="Hellsten U."/>
            <person name="Kuo D.H."/>
            <person name="Larsson T."/>
            <person name="Lv J."/>
            <person name="Arendt D."/>
            <person name="Savage R."/>
            <person name="Osoegawa K."/>
            <person name="de Jong P."/>
            <person name="Grimwood J."/>
            <person name="Chapman J.A."/>
            <person name="Shapiro H."/>
            <person name="Aerts A."/>
            <person name="Otillar R.P."/>
            <person name="Terry A.Y."/>
            <person name="Boore J.L."/>
            <person name="Grigoriev I.V."/>
            <person name="Lindberg D.R."/>
            <person name="Seaver E.C."/>
            <person name="Weisblat D.A."/>
            <person name="Putnam N.H."/>
            <person name="Rokhsar D.S."/>
        </authorList>
    </citation>
    <scope>NUCLEOTIDE SEQUENCE</scope>
</reference>
<dbReference type="OrthoDB" id="674604at2759"/>
<evidence type="ECO:0000256" key="5">
    <source>
        <dbReference type="ARBA" id="ARBA00022771"/>
    </source>
</evidence>
<keyword evidence="13" id="KW-1185">Reference proteome</keyword>
<evidence type="ECO:0000259" key="10">
    <source>
        <dbReference type="PROSITE" id="PS50089"/>
    </source>
</evidence>
<dbReference type="PANTHER" id="PTHR19848:SF0">
    <property type="entry name" value="NOTCHLESS PROTEIN HOMOLOG 1"/>
    <property type="match status" value="1"/>
</dbReference>
<evidence type="ECO:0000256" key="6">
    <source>
        <dbReference type="ARBA" id="ARBA00022833"/>
    </source>
</evidence>
<keyword evidence="2 9" id="KW-0853">WD repeat</keyword>
<evidence type="ECO:0000313" key="12">
    <source>
        <dbReference type="EnsemblMetazoa" id="HelroP190506"/>
    </source>
</evidence>
<dbReference type="Pfam" id="PF13445">
    <property type="entry name" value="zf-RING_UBOX"/>
    <property type="match status" value="1"/>
</dbReference>
<keyword evidence="5 8" id="KW-0863">Zinc-finger</keyword>
<dbReference type="InterPro" id="IPR017907">
    <property type="entry name" value="Znf_RING_CS"/>
</dbReference>
<evidence type="ECO:0000313" key="11">
    <source>
        <dbReference type="EMBL" id="ESO09466.1"/>
    </source>
</evidence>
<dbReference type="InterPro" id="IPR036322">
    <property type="entry name" value="WD40_repeat_dom_sf"/>
</dbReference>
<dbReference type="InterPro" id="IPR027370">
    <property type="entry name" value="Znf-RING_euk"/>
</dbReference>
<keyword evidence="7" id="KW-0539">Nucleus</keyword>
<dbReference type="PROSITE" id="PS00518">
    <property type="entry name" value="ZF_RING_1"/>
    <property type="match status" value="1"/>
</dbReference>
<dbReference type="InterPro" id="IPR001841">
    <property type="entry name" value="Znf_RING"/>
</dbReference>
<evidence type="ECO:0000256" key="2">
    <source>
        <dbReference type="ARBA" id="ARBA00022574"/>
    </source>
</evidence>
<dbReference type="EMBL" id="KB095959">
    <property type="protein sequence ID" value="ESO09466.1"/>
    <property type="molecule type" value="Genomic_DNA"/>
</dbReference>
<dbReference type="RefSeq" id="XP_009012559.1">
    <property type="nucleotide sequence ID" value="XM_009014311.1"/>
</dbReference>
<dbReference type="PROSITE" id="PS50082">
    <property type="entry name" value="WD_REPEATS_2"/>
    <property type="match status" value="1"/>
</dbReference>
<reference evidence="13" key="1">
    <citation type="submission" date="2012-12" db="EMBL/GenBank/DDBJ databases">
        <authorList>
            <person name="Hellsten U."/>
            <person name="Grimwood J."/>
            <person name="Chapman J.A."/>
            <person name="Shapiro H."/>
            <person name="Aerts A."/>
            <person name="Otillar R.P."/>
            <person name="Terry A.Y."/>
            <person name="Boore J.L."/>
            <person name="Simakov O."/>
            <person name="Marletaz F."/>
            <person name="Cho S.-J."/>
            <person name="Edsinger-Gonzales E."/>
            <person name="Havlak P."/>
            <person name="Kuo D.-H."/>
            <person name="Larsson T."/>
            <person name="Lv J."/>
            <person name="Arendt D."/>
            <person name="Savage R."/>
            <person name="Osoegawa K."/>
            <person name="de Jong P."/>
            <person name="Lindberg D.R."/>
            <person name="Seaver E.C."/>
            <person name="Weisblat D.A."/>
            <person name="Putnam N.H."/>
            <person name="Grigoriev I.V."/>
            <person name="Rokhsar D.S."/>
        </authorList>
    </citation>
    <scope>NUCLEOTIDE SEQUENCE</scope>
</reference>
<protein>
    <recommendedName>
        <fullName evidence="10">RING-type domain-containing protein</fullName>
    </recommendedName>
</protein>
<evidence type="ECO:0000256" key="8">
    <source>
        <dbReference type="PROSITE-ProRule" id="PRU00175"/>
    </source>
</evidence>
<dbReference type="InterPro" id="IPR001680">
    <property type="entry name" value="WD40_rpt"/>
</dbReference>
<feature type="repeat" description="WD" evidence="9">
    <location>
        <begin position="497"/>
        <end position="538"/>
    </location>
</feature>
<dbReference type="AlphaFoldDB" id="T1FS20"/>
<evidence type="ECO:0000256" key="1">
    <source>
        <dbReference type="ARBA" id="ARBA00004123"/>
    </source>
</evidence>
<dbReference type="Gene3D" id="2.130.10.10">
    <property type="entry name" value="YVTN repeat-like/Quinoprotein amine dehydrogenase"/>
    <property type="match status" value="2"/>
</dbReference>
<dbReference type="eggNOG" id="KOG0297">
    <property type="taxonomic scope" value="Eukaryota"/>
</dbReference>
<dbReference type="KEGG" id="hro:HELRODRAFT_190506"/>
<dbReference type="CTD" id="20211617"/>
<feature type="domain" description="RING-type" evidence="10">
    <location>
        <begin position="28"/>
        <end position="65"/>
    </location>
</feature>
<dbReference type="InParanoid" id="T1FS20"/>
<dbReference type="SUPFAM" id="SSF50978">
    <property type="entry name" value="WD40 repeat-like"/>
    <property type="match status" value="1"/>
</dbReference>
<dbReference type="EMBL" id="AMQM01002972">
    <property type="status" value="NOT_ANNOTATED_CDS"/>
    <property type="molecule type" value="Genomic_DNA"/>
</dbReference>
<evidence type="ECO:0000313" key="13">
    <source>
        <dbReference type="Proteomes" id="UP000015101"/>
    </source>
</evidence>
<dbReference type="Proteomes" id="UP000015101">
    <property type="component" value="Unassembled WGS sequence"/>
</dbReference>
<evidence type="ECO:0000256" key="3">
    <source>
        <dbReference type="ARBA" id="ARBA00022723"/>
    </source>
</evidence>
<dbReference type="SUPFAM" id="SSF57850">
    <property type="entry name" value="RING/U-box"/>
    <property type="match status" value="1"/>
</dbReference>
<dbReference type="PANTHER" id="PTHR19848">
    <property type="entry name" value="WD40 REPEAT PROTEIN"/>
    <property type="match status" value="1"/>
</dbReference>
<dbReference type="GO" id="GO:0008270">
    <property type="term" value="F:zinc ion binding"/>
    <property type="evidence" value="ECO:0007669"/>
    <property type="project" value="UniProtKB-KW"/>
</dbReference>
<dbReference type="STRING" id="6412.T1FS20"/>
<keyword evidence="3" id="KW-0479">Metal-binding</keyword>
<dbReference type="PROSITE" id="PS50089">
    <property type="entry name" value="ZF_RING_2"/>
    <property type="match status" value="1"/>
</dbReference>
<dbReference type="SMART" id="SM00320">
    <property type="entry name" value="WD40"/>
    <property type="match status" value="7"/>
</dbReference>
<accession>T1FS20</accession>
<sequence>MQGIKKEEECFERVDHLVVNGLNKNLICQACGNVFHDPVINVRCGHTFCRRCLSVISGIVKCPLDGDTCRLEAVVNNRNIQDQINDLQFYCKYSRSFTNRYSNTPHEDGCSAVLDYGSKSDHENSCKYSWVDCPNNPKLCGKLWKTKLIEHRNTCLFYPCPNYKKGCIFQNTKSIVDLHVSSCLFQDQENDHRQMNIVDQLEALKTSQKEIMIKLNELTCRIEVLEDAVSNSRAVASKTKIVSKLPSEPVYDELDARSSIGVESTELLSVSSNNSKLPHDWTMPFQFKCVGTIKSHQSAVTSITMWKKMVFSSDDQSNIKMWSLDDPCLGCQLTLKAGKKMINMITVNNDHLYSVGEDLSLRCWNLTNMSEVATVESAHDHNITALVCSNNLLFTSSFTVIKVWNCETLSPVHALTGLDHWVKALAINSKKDKLYSGSHSTVNLWSATYPFELLGTIKNQFGSVDSLVVSNKLIIIGTYNKNIHAYDVNTLAFVHHFTGHVGRISCMVLSPLHNFFITGSSDSTLLLWCLNKMLPIQTLQRHQGGVNCVVVCDDMLLSGSSDTEIKVFKVLKL</sequence>
<evidence type="ECO:0000256" key="9">
    <source>
        <dbReference type="PROSITE-ProRule" id="PRU00221"/>
    </source>
</evidence>
<dbReference type="GeneID" id="20211617"/>
<organism evidence="12 13">
    <name type="scientific">Helobdella robusta</name>
    <name type="common">Californian leech</name>
    <dbReference type="NCBI Taxonomy" id="6412"/>
    <lineage>
        <taxon>Eukaryota</taxon>
        <taxon>Metazoa</taxon>
        <taxon>Spiralia</taxon>
        <taxon>Lophotrochozoa</taxon>
        <taxon>Annelida</taxon>
        <taxon>Clitellata</taxon>
        <taxon>Hirudinea</taxon>
        <taxon>Rhynchobdellida</taxon>
        <taxon>Glossiphoniidae</taxon>
        <taxon>Helobdella</taxon>
    </lineage>
</organism>
<dbReference type="GO" id="GO:0008593">
    <property type="term" value="P:regulation of Notch signaling pathway"/>
    <property type="evidence" value="ECO:0000318"/>
    <property type="project" value="GO_Central"/>
</dbReference>
<dbReference type="GO" id="GO:0005730">
    <property type="term" value="C:nucleolus"/>
    <property type="evidence" value="ECO:0000318"/>
    <property type="project" value="GO_Central"/>
</dbReference>
<dbReference type="SUPFAM" id="SSF49599">
    <property type="entry name" value="TRAF domain-like"/>
    <property type="match status" value="1"/>
</dbReference>